<reference evidence="2 3" key="1">
    <citation type="journal article" name="Sci. Rep.">
        <title>Telomere-to-telomere assembled and centromere annotated genomes of the two main subspecies of the button mushroom Agaricus bisporus reveal especially polymorphic chromosome ends.</title>
        <authorList>
            <person name="Sonnenberg A.S.M."/>
            <person name="Sedaghat-Telgerd N."/>
            <person name="Lavrijssen B."/>
            <person name="Ohm R.A."/>
            <person name="Hendrickx P.M."/>
            <person name="Scholtmeijer K."/>
            <person name="Baars J.J.P."/>
            <person name="van Peer A."/>
        </authorList>
    </citation>
    <scope>NUCLEOTIDE SEQUENCE [LARGE SCALE GENOMIC DNA]</scope>
    <source>
        <strain evidence="2 3">H119_p4</strain>
    </source>
</reference>
<evidence type="ECO:0000256" key="1">
    <source>
        <dbReference type="SAM" id="MobiDB-lite"/>
    </source>
</evidence>
<comment type="caution">
    <text evidence="2">The sequence shown here is derived from an EMBL/GenBank/DDBJ whole genome shotgun (WGS) entry which is preliminary data.</text>
</comment>
<dbReference type="Proteomes" id="UP000629468">
    <property type="component" value="Unassembled WGS sequence"/>
</dbReference>
<dbReference type="EMBL" id="JABXXO010000003">
    <property type="protein sequence ID" value="KAF7782791.1"/>
    <property type="molecule type" value="Genomic_DNA"/>
</dbReference>
<evidence type="ECO:0008006" key="4">
    <source>
        <dbReference type="Google" id="ProtNLM"/>
    </source>
</evidence>
<name>A0A8H7KJV1_AGABI</name>
<dbReference type="AlphaFoldDB" id="A0A8H7KJV1"/>
<evidence type="ECO:0000313" key="2">
    <source>
        <dbReference type="EMBL" id="KAF7782791.1"/>
    </source>
</evidence>
<organism evidence="2 3">
    <name type="scientific">Agaricus bisporus var. burnettii</name>
    <dbReference type="NCBI Taxonomy" id="192524"/>
    <lineage>
        <taxon>Eukaryota</taxon>
        <taxon>Fungi</taxon>
        <taxon>Dikarya</taxon>
        <taxon>Basidiomycota</taxon>
        <taxon>Agaricomycotina</taxon>
        <taxon>Agaricomycetes</taxon>
        <taxon>Agaricomycetidae</taxon>
        <taxon>Agaricales</taxon>
        <taxon>Agaricineae</taxon>
        <taxon>Agaricaceae</taxon>
        <taxon>Agaricus</taxon>
    </lineage>
</organism>
<proteinExistence type="predicted"/>
<gene>
    <name evidence="2" type="ORF">Agabi119p4_2167</name>
</gene>
<sequence>MKHSVNKGAWTDSPLFLLPPTFLGHLQTTENSKDSVQGPSTTRELCKSVSHFDIMLAETYTVGKRKLNQAGILILKDYQRLHPEDTHPTSHTLNTLLDRVRNAQNNQEISYNSISSWFQRRRTLLQKQALRQSTTSSTPPIVSFGQDNLHKLQTLVNATPNPSPEVLDTWASLFHVSRAVLLHAIHVILVEKAPQDVHQFQIDAEQNALHRLKTGPPIQRLPTPANSLTPEPAPAANDGGSPNFMKNECNTPTLAKATDSGRDMIAQFQQPRDHSSTNFIPAPALHDQVIHSQLSPPPTPTVPATQVNSKALGTANPSTVAPAANSFITHTIFSGIVEACSDAVQGSHETAQPPKTAAEFEALFAPYKTKLENLARVLHVAFENPPAD</sequence>
<protein>
    <recommendedName>
        <fullName evidence="4">Homeobox domain-containing protein</fullName>
    </recommendedName>
</protein>
<feature type="region of interest" description="Disordered" evidence="1">
    <location>
        <begin position="215"/>
        <end position="256"/>
    </location>
</feature>
<evidence type="ECO:0000313" key="3">
    <source>
        <dbReference type="Proteomes" id="UP000629468"/>
    </source>
</evidence>
<accession>A0A8H7KJV1</accession>